<dbReference type="RefSeq" id="WP_380322038.1">
    <property type="nucleotide sequence ID" value="NZ_JBHYPW010000016.1"/>
</dbReference>
<gene>
    <name evidence="1" type="ORF">ACFW6T_06775</name>
</gene>
<dbReference type="InterPro" id="IPR009351">
    <property type="entry name" value="AlkZ-like"/>
</dbReference>
<dbReference type="Pfam" id="PF06224">
    <property type="entry name" value="AlkZ-like"/>
    <property type="match status" value="1"/>
</dbReference>
<reference evidence="1 2" key="1">
    <citation type="submission" date="2024-09" db="EMBL/GenBank/DDBJ databases">
        <title>The Natural Products Discovery Center: Release of the First 8490 Sequenced Strains for Exploring Actinobacteria Biosynthetic Diversity.</title>
        <authorList>
            <person name="Kalkreuter E."/>
            <person name="Kautsar S.A."/>
            <person name="Yang D."/>
            <person name="Bader C.D."/>
            <person name="Teijaro C.N."/>
            <person name="Fluegel L."/>
            <person name="Davis C.M."/>
            <person name="Simpson J.R."/>
            <person name="Lauterbach L."/>
            <person name="Steele A.D."/>
            <person name="Gui C."/>
            <person name="Meng S."/>
            <person name="Li G."/>
            <person name="Viehrig K."/>
            <person name="Ye F."/>
            <person name="Su P."/>
            <person name="Kiefer A.F."/>
            <person name="Nichols A."/>
            <person name="Cepeda A.J."/>
            <person name="Yan W."/>
            <person name="Fan B."/>
            <person name="Jiang Y."/>
            <person name="Adhikari A."/>
            <person name="Zheng C.-J."/>
            <person name="Schuster L."/>
            <person name="Cowan T.M."/>
            <person name="Smanski M.J."/>
            <person name="Chevrette M.G."/>
            <person name="De Carvalho L.P.S."/>
            <person name="Shen B."/>
        </authorList>
    </citation>
    <scope>NUCLEOTIDE SEQUENCE [LARGE SCALE GENOMIC DNA]</scope>
    <source>
        <strain evidence="1 2">NPDC058753</strain>
    </source>
</reference>
<keyword evidence="2" id="KW-1185">Reference proteome</keyword>
<dbReference type="PANTHER" id="PTHR38479">
    <property type="entry name" value="LMO0824 PROTEIN"/>
    <property type="match status" value="1"/>
</dbReference>
<sequence length="394" mass="40740">MGTIELTTDQVLRWRLHRQHLGAAPTADGPPADTASASAGADVVAVVERLAGVQAQVPSAAELAVALRTGPDAPAALRTAHAEGRLLRTWAQRGTLHLLDPRTAADALALIGSARTWEKPAWVREFGATPAQVAQLVEAVGELLDGTVLTREELTAALAADPRFAPLAEQLASGWGTLLKPLAWQGVLCHAPAPGGRAAFTHPASHSPDWPGLPPVDQAGPRLLTAYLGAYGPAGLDRFDAWLSRNSLRKTVLKGFAAALGDRLTDVTVDGAPALALTEHLDDLAATPTGPSAPSVHLLGPYDQYVLGPGTKATEILPAAHRTAVSRTAGRIAPLLLVDGRITGTWEQDGPTVTVTPFDQPPPGAGLRAAAERLATATAEPGLTARVNAPTTGG</sequence>
<protein>
    <submittedName>
        <fullName evidence="1">Winged helix DNA-binding domain-containing protein</fullName>
    </submittedName>
</protein>
<dbReference type="PANTHER" id="PTHR38479:SF2">
    <property type="entry name" value="WINGED HELIX DNA-BINDING DOMAIN-CONTAINING PROTEIN"/>
    <property type="match status" value="1"/>
</dbReference>
<evidence type="ECO:0000313" key="2">
    <source>
        <dbReference type="Proteomes" id="UP001599542"/>
    </source>
</evidence>
<dbReference type="GO" id="GO:0003677">
    <property type="term" value="F:DNA binding"/>
    <property type="evidence" value="ECO:0007669"/>
    <property type="project" value="UniProtKB-KW"/>
</dbReference>
<keyword evidence="1" id="KW-0238">DNA-binding</keyword>
<name>A0ABW6GG46_9ACTN</name>
<organism evidence="1 2">
    <name type="scientific">Kitasatospora phosalacinea</name>
    <dbReference type="NCBI Taxonomy" id="2065"/>
    <lineage>
        <taxon>Bacteria</taxon>
        <taxon>Bacillati</taxon>
        <taxon>Actinomycetota</taxon>
        <taxon>Actinomycetes</taxon>
        <taxon>Kitasatosporales</taxon>
        <taxon>Streptomycetaceae</taxon>
        <taxon>Kitasatospora</taxon>
    </lineage>
</organism>
<dbReference type="EMBL" id="JBHYPX010000009">
    <property type="protein sequence ID" value="MFE1351682.1"/>
    <property type="molecule type" value="Genomic_DNA"/>
</dbReference>
<proteinExistence type="predicted"/>
<evidence type="ECO:0000313" key="1">
    <source>
        <dbReference type="EMBL" id="MFE1351682.1"/>
    </source>
</evidence>
<accession>A0ABW6GG46</accession>
<comment type="caution">
    <text evidence="1">The sequence shown here is derived from an EMBL/GenBank/DDBJ whole genome shotgun (WGS) entry which is preliminary data.</text>
</comment>
<dbReference type="Proteomes" id="UP001599542">
    <property type="component" value="Unassembled WGS sequence"/>
</dbReference>